<reference evidence="6" key="1">
    <citation type="journal article" date="2019" name="Int. J. Syst. Evol. Microbiol.">
        <title>The Global Catalogue of Microorganisms (GCM) 10K type strain sequencing project: providing services to taxonomists for standard genome sequencing and annotation.</title>
        <authorList>
            <consortium name="The Broad Institute Genomics Platform"/>
            <consortium name="The Broad Institute Genome Sequencing Center for Infectious Disease"/>
            <person name="Wu L."/>
            <person name="Ma J."/>
        </authorList>
    </citation>
    <scope>NUCLEOTIDE SEQUENCE [LARGE SCALE GENOMIC DNA]</scope>
    <source>
        <strain evidence="6">DT28</strain>
    </source>
</reference>
<accession>A0ABV9JP46</accession>
<dbReference type="InterPro" id="IPR018060">
    <property type="entry name" value="HTH_AraC"/>
</dbReference>
<gene>
    <name evidence="5" type="ORF">ACFO3I_13460</name>
</gene>
<comment type="caution">
    <text evidence="5">The sequence shown here is derived from an EMBL/GenBank/DDBJ whole genome shotgun (WGS) entry which is preliminary data.</text>
</comment>
<evidence type="ECO:0000259" key="4">
    <source>
        <dbReference type="PROSITE" id="PS01124"/>
    </source>
</evidence>
<dbReference type="SUPFAM" id="SSF51215">
    <property type="entry name" value="Regulatory protein AraC"/>
    <property type="match status" value="1"/>
</dbReference>
<evidence type="ECO:0000256" key="2">
    <source>
        <dbReference type="ARBA" id="ARBA00023125"/>
    </source>
</evidence>
<keyword evidence="2" id="KW-0238">DNA-binding</keyword>
<dbReference type="InterPro" id="IPR037923">
    <property type="entry name" value="HTH-like"/>
</dbReference>
<dbReference type="PROSITE" id="PS01124">
    <property type="entry name" value="HTH_ARAC_FAMILY_2"/>
    <property type="match status" value="1"/>
</dbReference>
<sequence>MYQFTTKSYQMDRLSPLLTQFAPQATLYFHGSSCQKTDFCPQQQRAYLHLIESGQGLIRLGAEQLAISEPCLLFIPQGLAHQFAVEPGASLAFHCATLDCGGQAGNPLLNALPDISLIPLQQCPELRAVMCMIWQENQQQQCGHHTAVQRLTEYLLVLLLRWIMTSSPPEQGVLAGLADKKLAPLFNLLHLQPERHWTLELMALETGMSRARFAEHFRAVVGQTPADYLLGWRLSLARKKLLQGAELKQIAPAVGYQSLTSFHRAFKQKLGLSPKEWLQQSQQAA</sequence>
<feature type="domain" description="HTH araC/xylS-type" evidence="4">
    <location>
        <begin position="183"/>
        <end position="280"/>
    </location>
</feature>
<evidence type="ECO:0000313" key="5">
    <source>
        <dbReference type="EMBL" id="MFC4656016.1"/>
    </source>
</evidence>
<dbReference type="InterPro" id="IPR009057">
    <property type="entry name" value="Homeodomain-like_sf"/>
</dbReference>
<proteinExistence type="predicted"/>
<evidence type="ECO:0000256" key="1">
    <source>
        <dbReference type="ARBA" id="ARBA00023015"/>
    </source>
</evidence>
<keyword evidence="1" id="KW-0805">Transcription regulation</keyword>
<dbReference type="EMBL" id="JBHSGB010000012">
    <property type="protein sequence ID" value="MFC4656016.1"/>
    <property type="molecule type" value="Genomic_DNA"/>
</dbReference>
<organism evidence="5 6">
    <name type="scientific">Rheinheimera marina</name>
    <dbReference type="NCBI Taxonomy" id="1774958"/>
    <lineage>
        <taxon>Bacteria</taxon>
        <taxon>Pseudomonadati</taxon>
        <taxon>Pseudomonadota</taxon>
        <taxon>Gammaproteobacteria</taxon>
        <taxon>Chromatiales</taxon>
        <taxon>Chromatiaceae</taxon>
        <taxon>Rheinheimera</taxon>
    </lineage>
</organism>
<dbReference type="RefSeq" id="WP_377334695.1">
    <property type="nucleotide sequence ID" value="NZ_JBHSGB010000012.1"/>
</dbReference>
<evidence type="ECO:0000313" key="6">
    <source>
        <dbReference type="Proteomes" id="UP001595962"/>
    </source>
</evidence>
<keyword evidence="3" id="KW-0804">Transcription</keyword>
<dbReference type="Pfam" id="PF12852">
    <property type="entry name" value="Cupin_6"/>
    <property type="match status" value="1"/>
</dbReference>
<dbReference type="InterPro" id="IPR050204">
    <property type="entry name" value="AraC_XylS_family_regulators"/>
</dbReference>
<dbReference type="Pfam" id="PF12833">
    <property type="entry name" value="HTH_18"/>
    <property type="match status" value="1"/>
</dbReference>
<evidence type="ECO:0000256" key="3">
    <source>
        <dbReference type="ARBA" id="ARBA00023163"/>
    </source>
</evidence>
<dbReference type="PANTHER" id="PTHR46796:SF7">
    <property type="entry name" value="ARAC FAMILY TRANSCRIPTIONAL REGULATOR"/>
    <property type="match status" value="1"/>
</dbReference>
<dbReference type="SUPFAM" id="SSF46689">
    <property type="entry name" value="Homeodomain-like"/>
    <property type="match status" value="2"/>
</dbReference>
<name>A0ABV9JP46_9GAMM</name>
<keyword evidence="6" id="KW-1185">Reference proteome</keyword>
<dbReference type="Gene3D" id="1.10.10.60">
    <property type="entry name" value="Homeodomain-like"/>
    <property type="match status" value="2"/>
</dbReference>
<dbReference type="Proteomes" id="UP001595962">
    <property type="component" value="Unassembled WGS sequence"/>
</dbReference>
<dbReference type="InterPro" id="IPR032783">
    <property type="entry name" value="AraC_lig"/>
</dbReference>
<dbReference type="SMART" id="SM00342">
    <property type="entry name" value="HTH_ARAC"/>
    <property type="match status" value="1"/>
</dbReference>
<protein>
    <submittedName>
        <fullName evidence="5">AraC family transcriptional regulator</fullName>
    </submittedName>
</protein>
<dbReference type="PANTHER" id="PTHR46796">
    <property type="entry name" value="HTH-TYPE TRANSCRIPTIONAL ACTIVATOR RHAS-RELATED"/>
    <property type="match status" value="1"/>
</dbReference>